<feature type="signal peptide" evidence="2">
    <location>
        <begin position="1"/>
        <end position="21"/>
    </location>
</feature>
<dbReference type="AlphaFoldDB" id="A0A835KSM3"/>
<evidence type="ECO:0000256" key="1">
    <source>
        <dbReference type="SAM" id="MobiDB-lite"/>
    </source>
</evidence>
<keyword evidence="2" id="KW-0732">Signal</keyword>
<gene>
    <name evidence="3" type="ORF">HU200_009431</name>
</gene>
<dbReference type="Proteomes" id="UP000636709">
    <property type="component" value="Unassembled WGS sequence"/>
</dbReference>
<accession>A0A835KSM3</accession>
<dbReference type="OrthoDB" id="667692at2759"/>
<protein>
    <submittedName>
        <fullName evidence="3">Uncharacterized protein</fullName>
    </submittedName>
</protein>
<sequence length="126" mass="12732">MMNKQAAAATLLVALVATATAVITTQAVTMPDDVVTAMSSSGGHGGRRHRGPTWRDHDDGGSGSSNRSPLSGLTECVTVCGTGVTGCMLDCYKPGVGFDPVGLPICLLKCTNDAMVCGSGCATNLI</sequence>
<evidence type="ECO:0000313" key="4">
    <source>
        <dbReference type="Proteomes" id="UP000636709"/>
    </source>
</evidence>
<feature type="region of interest" description="Disordered" evidence="1">
    <location>
        <begin position="38"/>
        <end position="70"/>
    </location>
</feature>
<keyword evidence="4" id="KW-1185">Reference proteome</keyword>
<name>A0A835KSM3_9POAL</name>
<comment type="caution">
    <text evidence="3">The sequence shown here is derived from an EMBL/GenBank/DDBJ whole genome shotgun (WGS) entry which is preliminary data.</text>
</comment>
<organism evidence="3 4">
    <name type="scientific">Digitaria exilis</name>
    <dbReference type="NCBI Taxonomy" id="1010633"/>
    <lineage>
        <taxon>Eukaryota</taxon>
        <taxon>Viridiplantae</taxon>
        <taxon>Streptophyta</taxon>
        <taxon>Embryophyta</taxon>
        <taxon>Tracheophyta</taxon>
        <taxon>Spermatophyta</taxon>
        <taxon>Magnoliopsida</taxon>
        <taxon>Liliopsida</taxon>
        <taxon>Poales</taxon>
        <taxon>Poaceae</taxon>
        <taxon>PACMAD clade</taxon>
        <taxon>Panicoideae</taxon>
        <taxon>Panicodae</taxon>
        <taxon>Paniceae</taxon>
        <taxon>Anthephorinae</taxon>
        <taxon>Digitaria</taxon>
    </lineage>
</organism>
<evidence type="ECO:0000313" key="3">
    <source>
        <dbReference type="EMBL" id="KAF8762465.1"/>
    </source>
</evidence>
<feature type="chain" id="PRO_5032795078" evidence="2">
    <location>
        <begin position="22"/>
        <end position="126"/>
    </location>
</feature>
<proteinExistence type="predicted"/>
<dbReference type="EMBL" id="JACEFO010000638">
    <property type="protein sequence ID" value="KAF8762465.1"/>
    <property type="molecule type" value="Genomic_DNA"/>
</dbReference>
<reference evidence="3" key="1">
    <citation type="submission" date="2020-07" db="EMBL/GenBank/DDBJ databases">
        <title>Genome sequence and genetic diversity analysis of an under-domesticated orphan crop, white fonio (Digitaria exilis).</title>
        <authorList>
            <person name="Bennetzen J.L."/>
            <person name="Chen S."/>
            <person name="Ma X."/>
            <person name="Wang X."/>
            <person name="Yssel A.E.J."/>
            <person name="Chaluvadi S.R."/>
            <person name="Johnson M."/>
            <person name="Gangashetty P."/>
            <person name="Hamidou F."/>
            <person name="Sanogo M.D."/>
            <person name="Zwaenepoel A."/>
            <person name="Wallace J."/>
            <person name="Van De Peer Y."/>
            <person name="Van Deynze A."/>
        </authorList>
    </citation>
    <scope>NUCLEOTIDE SEQUENCE</scope>
    <source>
        <tissue evidence="3">Leaves</tissue>
    </source>
</reference>
<evidence type="ECO:0000256" key="2">
    <source>
        <dbReference type="SAM" id="SignalP"/>
    </source>
</evidence>